<evidence type="ECO:0000313" key="1">
    <source>
        <dbReference type="EMBL" id="TGY42858.1"/>
    </source>
</evidence>
<evidence type="ECO:0000313" key="2">
    <source>
        <dbReference type="Proteomes" id="UP000306888"/>
    </source>
</evidence>
<accession>A0A4S2DKR3</accession>
<organism evidence="1 2">
    <name type="scientific">Clostridium sartagoforme</name>
    <dbReference type="NCBI Taxonomy" id="84031"/>
    <lineage>
        <taxon>Bacteria</taxon>
        <taxon>Bacillati</taxon>
        <taxon>Bacillota</taxon>
        <taxon>Clostridia</taxon>
        <taxon>Eubacteriales</taxon>
        <taxon>Clostridiaceae</taxon>
        <taxon>Clostridium</taxon>
    </lineage>
</organism>
<dbReference type="AlphaFoldDB" id="A0A4S2DKR3"/>
<sequence length="583" mass="68841">MNIKFIGSGIRREVDDLVFQICENIRIRLSDINNEIEVGYNYRTLNEELSCDIDEKYEDDVLFAESNIDINNLNIKIDLKKLTYKDDKVNIFVNIVYKNSVIGEDENISEEQQNFMYEVKVAISKAVSKYVNSINWIYDDQNGYMSQKLYLKVYELENKFRGLINEYMLKQFGEDWFASKISSEFNTKSKEYGEWYNTKYKTLNHIKSELFNLQTRDLISMLKESYENDELSKVGKPVNLIKNILKDSANKIISKDILEIETLWDKYFKEILGENMESIWTEFSNMRNIIAHNKVISKEFYHDMVDRIDELSISLERSRENINVLIKSQEEKLIKQQRAEAYSELILEEVDFSSYEDDDEVIDKIFSDGELGHLYCVIEEKARKLEISYEELRDLLEEINFEYDEEEKFLEFKEKLLLINDIFNEENKIIISELINTTEKNNIIQEVANYLSNIVNAKINEIDECMDSISWSDEFSDGKNIFSYRTLNNDLFSVNINGWFCIGRGEASEIYIDYTNNSLILERGGIDISFGDYEQHEDGYHMPTQGQYFEVNVEKLYTKIEDDVCKITSNINDIYERISNIIY</sequence>
<keyword evidence="2" id="KW-1185">Reference proteome</keyword>
<reference evidence="1 2" key="1">
    <citation type="submission" date="2019-04" db="EMBL/GenBank/DDBJ databases">
        <title>Microbes associate with the intestines of laboratory mice.</title>
        <authorList>
            <person name="Navarre W."/>
            <person name="Wong E."/>
            <person name="Huang K."/>
            <person name="Tropini C."/>
            <person name="Ng K."/>
            <person name="Yu B."/>
        </authorList>
    </citation>
    <scope>NUCLEOTIDE SEQUENCE [LARGE SCALE GENOMIC DNA]</scope>
    <source>
        <strain evidence="1 2">NM50_B9-20</strain>
    </source>
</reference>
<dbReference type="Proteomes" id="UP000306888">
    <property type="component" value="Unassembled WGS sequence"/>
</dbReference>
<dbReference type="EMBL" id="SRYR01000002">
    <property type="protein sequence ID" value="TGY42858.1"/>
    <property type="molecule type" value="Genomic_DNA"/>
</dbReference>
<proteinExistence type="predicted"/>
<name>A0A4S2DKR3_9CLOT</name>
<comment type="caution">
    <text evidence="1">The sequence shown here is derived from an EMBL/GenBank/DDBJ whole genome shotgun (WGS) entry which is preliminary data.</text>
</comment>
<protein>
    <submittedName>
        <fullName evidence="1">Uncharacterized protein</fullName>
    </submittedName>
</protein>
<dbReference type="RefSeq" id="WP_136006414.1">
    <property type="nucleotide sequence ID" value="NZ_SRYR01000002.1"/>
</dbReference>
<gene>
    <name evidence="1" type="ORF">E5347_08405</name>
</gene>
<dbReference type="OrthoDB" id="2678391at2"/>